<dbReference type="PROSITE" id="PS51904">
    <property type="entry name" value="GLYCOSYL_HYDROL_F25_2"/>
    <property type="match status" value="1"/>
</dbReference>
<name>A0A1C4B6L6_9BACI</name>
<evidence type="ECO:0000313" key="2">
    <source>
        <dbReference type="EMBL" id="SCC02378.1"/>
    </source>
</evidence>
<protein>
    <submittedName>
        <fullName evidence="2">Glycoside hydrolase family 25</fullName>
    </submittedName>
</protein>
<comment type="similarity">
    <text evidence="1">Belongs to the glycosyl hydrolase 25 family.</text>
</comment>
<reference evidence="3" key="1">
    <citation type="submission" date="2016-08" db="EMBL/GenBank/DDBJ databases">
        <authorList>
            <person name="Loux V."/>
            <person name="Rue O."/>
        </authorList>
    </citation>
    <scope>NUCLEOTIDE SEQUENCE [LARGE SCALE GENOMIC DNA]</scope>
    <source>
        <strain evidence="3">INRA Bc05-F1</strain>
    </source>
</reference>
<proteinExistence type="inferred from homology"/>
<dbReference type="GO" id="GO:0003796">
    <property type="term" value="F:lysozyme activity"/>
    <property type="evidence" value="ECO:0007669"/>
    <property type="project" value="InterPro"/>
</dbReference>
<dbReference type="GO" id="GO:0016998">
    <property type="term" value="P:cell wall macromolecule catabolic process"/>
    <property type="evidence" value="ECO:0007669"/>
    <property type="project" value="InterPro"/>
</dbReference>
<dbReference type="InterPro" id="IPR017853">
    <property type="entry name" value="GH"/>
</dbReference>
<dbReference type="Gene3D" id="3.20.20.80">
    <property type="entry name" value="Glycosidases"/>
    <property type="match status" value="1"/>
</dbReference>
<dbReference type="PANTHER" id="PTHR34135">
    <property type="entry name" value="LYSOZYME"/>
    <property type="match status" value="1"/>
</dbReference>
<dbReference type="EMBL" id="FMBE01000013">
    <property type="protein sequence ID" value="SCC02378.1"/>
    <property type="molecule type" value="Genomic_DNA"/>
</dbReference>
<evidence type="ECO:0000256" key="1">
    <source>
        <dbReference type="ARBA" id="ARBA00010646"/>
    </source>
</evidence>
<keyword evidence="2" id="KW-0378">Hydrolase</keyword>
<dbReference type="AlphaFoldDB" id="A0A1C4B6L6"/>
<dbReference type="GO" id="GO:0009253">
    <property type="term" value="P:peptidoglycan catabolic process"/>
    <property type="evidence" value="ECO:0007669"/>
    <property type="project" value="InterPro"/>
</dbReference>
<evidence type="ECO:0000313" key="3">
    <source>
        <dbReference type="Proteomes" id="UP000196052"/>
    </source>
</evidence>
<sequence length="343" mass="39685">MGYIVDISKWNDKINWSVAAPQLDLAICRVQYGSNKVDELYNQHIKNLEARGIPHAAYAYGCFVSVADAIAEATDFMNRVNPRAKFLVLDVEDDTVASMESKGNLNDLAKASQAFIDTCKAAGWKIGFYVSHHMYNMYDLRNVKADFLWIPRYGTNDGKPQIKPDYPCELWQYTDNGNLNGIGRVDLNLLNGDKPLSWFTNKQSLVPEESTDIIGYLKISTEESWVYEKPDENSKVVKKVYKDSRHNYLANAWDGKRFWFKIAENNWITEYDAAIEKDGRSKGVIWNNKEGLECFHYSIAESGVRSRIGIGQWEVELRENKDWIYIKDKGWVYFNESYIKWIR</sequence>
<gene>
    <name evidence="2" type="ORF">BC05F1_01141</name>
</gene>
<dbReference type="PANTHER" id="PTHR34135:SF1">
    <property type="entry name" value="GLYCOSYL HYDROLASE FAMILY 25"/>
    <property type="match status" value="1"/>
</dbReference>
<dbReference type="InterPro" id="IPR002053">
    <property type="entry name" value="Glyco_hydro_25"/>
</dbReference>
<organism evidence="2 3">
    <name type="scientific">Bacillus wiedmannii</name>
    <dbReference type="NCBI Taxonomy" id="1890302"/>
    <lineage>
        <taxon>Bacteria</taxon>
        <taxon>Bacillati</taxon>
        <taxon>Bacillota</taxon>
        <taxon>Bacilli</taxon>
        <taxon>Bacillales</taxon>
        <taxon>Bacillaceae</taxon>
        <taxon>Bacillus</taxon>
        <taxon>Bacillus cereus group</taxon>
    </lineage>
</organism>
<dbReference type="GO" id="GO:0016052">
    <property type="term" value="P:carbohydrate catabolic process"/>
    <property type="evidence" value="ECO:0007669"/>
    <property type="project" value="TreeGrafter"/>
</dbReference>
<dbReference type="RefSeq" id="WP_088121551.1">
    <property type="nucleotide sequence ID" value="NZ_FMBE01000013.1"/>
</dbReference>
<dbReference type="Pfam" id="PF01183">
    <property type="entry name" value="Glyco_hydro_25"/>
    <property type="match status" value="1"/>
</dbReference>
<dbReference type="Proteomes" id="UP000196052">
    <property type="component" value="Unassembled WGS sequence"/>
</dbReference>
<accession>A0A1C4B6L6</accession>
<dbReference type="SUPFAM" id="SSF51445">
    <property type="entry name" value="(Trans)glycosidases"/>
    <property type="match status" value="1"/>
</dbReference>